<dbReference type="PANTHER" id="PTHR13402">
    <property type="entry name" value="RGPR-RELATED"/>
    <property type="match status" value="1"/>
</dbReference>
<feature type="compositionally biased region" description="Polar residues" evidence="6">
    <location>
        <begin position="407"/>
        <end position="416"/>
    </location>
</feature>
<feature type="domain" description="Sec16 Sec23-binding" evidence="7">
    <location>
        <begin position="4"/>
        <end position="213"/>
    </location>
</feature>
<gene>
    <name evidence="8" type="ORF">MENT_LOCUS13828</name>
</gene>
<feature type="compositionally biased region" description="Polar residues" evidence="6">
    <location>
        <begin position="274"/>
        <end position="283"/>
    </location>
</feature>
<evidence type="ECO:0000256" key="4">
    <source>
        <dbReference type="ARBA" id="ARBA00022824"/>
    </source>
</evidence>
<feature type="region of interest" description="Disordered" evidence="6">
    <location>
        <begin position="551"/>
        <end position="605"/>
    </location>
</feature>
<dbReference type="Pfam" id="PF12931">
    <property type="entry name" value="TPR_Sec16"/>
    <property type="match status" value="1"/>
</dbReference>
<keyword evidence="4" id="KW-0256">Endoplasmic reticulum</keyword>
<comment type="similarity">
    <text evidence="2">Belongs to the SEC16 family.</text>
</comment>
<accession>A0A6V7UL98</accession>
<evidence type="ECO:0000256" key="1">
    <source>
        <dbReference type="ARBA" id="ARBA00004240"/>
    </source>
</evidence>
<dbReference type="InterPro" id="IPR024298">
    <property type="entry name" value="Sec16_Sec23-bd"/>
</dbReference>
<feature type="region of interest" description="Disordered" evidence="6">
    <location>
        <begin position="258"/>
        <end position="288"/>
    </location>
</feature>
<evidence type="ECO:0000256" key="2">
    <source>
        <dbReference type="ARBA" id="ARBA00005927"/>
    </source>
</evidence>
<feature type="compositionally biased region" description="Basic residues" evidence="6">
    <location>
        <begin position="258"/>
        <end position="270"/>
    </location>
</feature>
<protein>
    <recommendedName>
        <fullName evidence="7">Sec16 Sec23-binding domain-containing protein</fullName>
    </recommendedName>
</protein>
<evidence type="ECO:0000256" key="3">
    <source>
        <dbReference type="ARBA" id="ARBA00022448"/>
    </source>
</evidence>
<dbReference type="PANTHER" id="PTHR13402:SF6">
    <property type="entry name" value="SECRETORY 16, ISOFORM I"/>
    <property type="match status" value="1"/>
</dbReference>
<feature type="compositionally biased region" description="Low complexity" evidence="6">
    <location>
        <begin position="438"/>
        <end position="447"/>
    </location>
</feature>
<dbReference type="GO" id="GO:0070973">
    <property type="term" value="P:protein localization to endoplasmic reticulum exit site"/>
    <property type="evidence" value="ECO:0007669"/>
    <property type="project" value="TreeGrafter"/>
</dbReference>
<comment type="subcellular location">
    <subcellularLocation>
        <location evidence="1">Endoplasmic reticulum</location>
    </subcellularLocation>
</comment>
<dbReference type="EMBL" id="CAJEWN010000075">
    <property type="protein sequence ID" value="CAD2159650.1"/>
    <property type="molecule type" value="Genomic_DNA"/>
</dbReference>
<evidence type="ECO:0000313" key="8">
    <source>
        <dbReference type="EMBL" id="CAD2159650.1"/>
    </source>
</evidence>
<keyword evidence="3" id="KW-0813">Transport</keyword>
<feature type="region of interest" description="Disordered" evidence="6">
    <location>
        <begin position="508"/>
        <end position="537"/>
    </location>
</feature>
<comment type="caution">
    <text evidence="8">The sequence shown here is derived from an EMBL/GenBank/DDBJ whole genome shotgun (WGS) entry which is preliminary data.</text>
</comment>
<sequence length="605" mass="67367">MERITRYLLGGHIEEAIESAIGDGLFFDALMLAHRLFRHDRLRQETIEAKLMAYRSPNHPITTLINVASDSPVPLLNNPTTDDTNGWRAHIAIVLANLQTQNAMNAVYQLGLSLAQKEFNAAADFVFCLELDDHPKYRKHISLLNASIPDDSLNSCITRFGWSVFDYQATEIYEYALRLGNGNATTALSQSDDFIQTKRQYVQLLGELGGFDHSIELYNLNEGKELPGREHPHNPNKSWAPPKLPHLSSQLIGETFKLKKRKRRKRKKQQQKQITASSPTQVKSFVHRPQENFVNNEELCTGIASFPQQDFVANPPEFPPIPPYQHQQPLTEEPPILKVVNSLPPNIERSNRSNSEDSGGAGESFEENVRRPSGGVGDSSFLPQHEFPLPPFNNNNRRRNSSTSSNVLPPQTTKILQQHPPLPQKTKNEKNTKGGIGENENIGNSSTTGGGSSGGGGFLSGKIGGLFSKITQLQGHNTMKLPDDKNPEIVWDPQQNKYVDKSGQAIEEIAPPPPPIISTSTTNLQQERTTPTSSTPIFDDEQQQQMFSFSSSFQHPQQFPPMPNIEPIQQQQSNVAATSSSKPTNTATSSRPFQGRNRYANAWNS</sequence>
<dbReference type="GO" id="GO:0070971">
    <property type="term" value="C:endoplasmic reticulum exit site"/>
    <property type="evidence" value="ECO:0007669"/>
    <property type="project" value="TreeGrafter"/>
</dbReference>
<feature type="compositionally biased region" description="Basic and acidic residues" evidence="6">
    <location>
        <begin position="224"/>
        <end position="233"/>
    </location>
</feature>
<feature type="compositionally biased region" description="Polar residues" evidence="6">
    <location>
        <begin position="518"/>
        <end position="536"/>
    </location>
</feature>
<dbReference type="OrthoDB" id="8918678at2759"/>
<dbReference type="Gene3D" id="1.25.40.1030">
    <property type="match status" value="1"/>
</dbReference>
<evidence type="ECO:0000256" key="5">
    <source>
        <dbReference type="ARBA" id="ARBA00022892"/>
    </source>
</evidence>
<organism evidence="8 9">
    <name type="scientific">Meloidogyne enterolobii</name>
    <name type="common">Root-knot nematode worm</name>
    <name type="synonym">Meloidogyne mayaguensis</name>
    <dbReference type="NCBI Taxonomy" id="390850"/>
    <lineage>
        <taxon>Eukaryota</taxon>
        <taxon>Metazoa</taxon>
        <taxon>Ecdysozoa</taxon>
        <taxon>Nematoda</taxon>
        <taxon>Chromadorea</taxon>
        <taxon>Rhabditida</taxon>
        <taxon>Tylenchina</taxon>
        <taxon>Tylenchomorpha</taxon>
        <taxon>Tylenchoidea</taxon>
        <taxon>Meloidogynidae</taxon>
        <taxon>Meloidogyninae</taxon>
        <taxon>Meloidogyne</taxon>
    </lineage>
</organism>
<name>A0A6V7UL98_MELEN</name>
<dbReference type="GO" id="GO:0012507">
    <property type="term" value="C:ER to Golgi transport vesicle membrane"/>
    <property type="evidence" value="ECO:0007669"/>
    <property type="project" value="TreeGrafter"/>
</dbReference>
<dbReference type="GO" id="GO:0007030">
    <property type="term" value="P:Golgi organization"/>
    <property type="evidence" value="ECO:0007669"/>
    <property type="project" value="TreeGrafter"/>
</dbReference>
<proteinExistence type="inferred from homology"/>
<evidence type="ECO:0000259" key="7">
    <source>
        <dbReference type="Pfam" id="PF12931"/>
    </source>
</evidence>
<evidence type="ECO:0000256" key="6">
    <source>
        <dbReference type="SAM" id="MobiDB-lite"/>
    </source>
</evidence>
<feature type="region of interest" description="Disordered" evidence="6">
    <location>
        <begin position="224"/>
        <end position="246"/>
    </location>
</feature>
<evidence type="ECO:0000313" key="9">
    <source>
        <dbReference type="Proteomes" id="UP000580250"/>
    </source>
</evidence>
<dbReference type="Proteomes" id="UP000580250">
    <property type="component" value="Unassembled WGS sequence"/>
</dbReference>
<keyword evidence="5" id="KW-0931">ER-Golgi transport</keyword>
<dbReference type="GO" id="GO:0016192">
    <property type="term" value="P:vesicle-mediated transport"/>
    <property type="evidence" value="ECO:0007669"/>
    <property type="project" value="UniProtKB-KW"/>
</dbReference>
<reference evidence="8 9" key="1">
    <citation type="submission" date="2020-08" db="EMBL/GenBank/DDBJ databases">
        <authorList>
            <person name="Koutsovoulos G."/>
            <person name="Danchin GJ E."/>
        </authorList>
    </citation>
    <scope>NUCLEOTIDE SEQUENCE [LARGE SCALE GENOMIC DNA]</scope>
</reference>
<dbReference type="AlphaFoldDB" id="A0A6V7UL98"/>
<feature type="region of interest" description="Disordered" evidence="6">
    <location>
        <begin position="344"/>
        <end position="456"/>
    </location>
</feature>
<feature type="compositionally biased region" description="Polar residues" evidence="6">
    <location>
        <begin position="567"/>
        <end position="592"/>
    </location>
</feature>